<dbReference type="HOGENOM" id="CLU_1202494_0_0_1"/>
<proteinExistence type="predicted"/>
<dbReference type="EnsemblPlants" id="OPUNC10G02640.2">
    <property type="protein sequence ID" value="OPUNC10G02640.2"/>
    <property type="gene ID" value="OPUNC10G02640"/>
</dbReference>
<name>A0A0E0M5P9_ORYPU</name>
<protein>
    <recommendedName>
        <fullName evidence="4">Thioredoxin domain-containing protein</fullName>
    </recommendedName>
</protein>
<dbReference type="Gene3D" id="3.40.30.10">
    <property type="entry name" value="Glutaredoxin"/>
    <property type="match status" value="1"/>
</dbReference>
<dbReference type="PANTHER" id="PTHR36076:SF1">
    <property type="entry name" value="THIOREDOXIN SUPERFAMILY PROTEIN"/>
    <property type="match status" value="1"/>
</dbReference>
<dbReference type="InterPro" id="IPR036249">
    <property type="entry name" value="Thioredoxin-like_sf"/>
</dbReference>
<dbReference type="SUPFAM" id="SSF52833">
    <property type="entry name" value="Thioredoxin-like"/>
    <property type="match status" value="1"/>
</dbReference>
<dbReference type="Proteomes" id="UP000026962">
    <property type="component" value="Chromosome 10"/>
</dbReference>
<feature type="region of interest" description="Disordered" evidence="1">
    <location>
        <begin position="43"/>
        <end position="64"/>
    </location>
</feature>
<evidence type="ECO:0008006" key="4">
    <source>
        <dbReference type="Google" id="ProtNLM"/>
    </source>
</evidence>
<evidence type="ECO:0000256" key="1">
    <source>
        <dbReference type="SAM" id="MobiDB-lite"/>
    </source>
</evidence>
<dbReference type="AlphaFoldDB" id="A0A0E0M5P9"/>
<evidence type="ECO:0000313" key="3">
    <source>
        <dbReference type="Proteomes" id="UP000026962"/>
    </source>
</evidence>
<accession>A0A0E0M5P9</accession>
<dbReference type="eggNOG" id="ENOG502RY57">
    <property type="taxonomic scope" value="Eukaryota"/>
</dbReference>
<dbReference type="Gramene" id="OPUNC10G02640.2">
    <property type="protein sequence ID" value="OPUNC10G02640.2"/>
    <property type="gene ID" value="OPUNC10G02640"/>
</dbReference>
<reference evidence="2" key="1">
    <citation type="submission" date="2015-04" db="UniProtKB">
        <authorList>
            <consortium name="EnsemblPlants"/>
        </authorList>
    </citation>
    <scope>IDENTIFICATION</scope>
</reference>
<evidence type="ECO:0000313" key="2">
    <source>
        <dbReference type="EnsemblPlants" id="OPUNC10G02640.2"/>
    </source>
</evidence>
<sequence>QVHATVGLGSTPQAHHRVALASASTRLALSRFRLDLPRPPLAIAGGGSARPPPRAIAGGGGTRPPPLVSTWTPASFYQALPAESWYLLAKYYTGYPKDLGPSRIIPFTSERQFVQLLHEGRPVVVAFTIKCTYTHHLDKVLEEAAATFHPHVKFVRVECPKYPGFCLTRQKNEYPFIEVFYNPEQAASPGKAVDPNVTKYSVKVLPFNYDQSVYGFREYFKKHGFKYFETN</sequence>
<dbReference type="STRING" id="4537.A0A0E0M5P9"/>
<keyword evidence="3" id="KW-1185">Reference proteome</keyword>
<organism evidence="2">
    <name type="scientific">Oryza punctata</name>
    <name type="common">Red rice</name>
    <dbReference type="NCBI Taxonomy" id="4537"/>
    <lineage>
        <taxon>Eukaryota</taxon>
        <taxon>Viridiplantae</taxon>
        <taxon>Streptophyta</taxon>
        <taxon>Embryophyta</taxon>
        <taxon>Tracheophyta</taxon>
        <taxon>Spermatophyta</taxon>
        <taxon>Magnoliopsida</taxon>
        <taxon>Liliopsida</taxon>
        <taxon>Poales</taxon>
        <taxon>Poaceae</taxon>
        <taxon>BOP clade</taxon>
        <taxon>Oryzoideae</taxon>
        <taxon>Oryzeae</taxon>
        <taxon>Oryzinae</taxon>
        <taxon>Oryza</taxon>
    </lineage>
</organism>
<dbReference type="PANTHER" id="PTHR36076">
    <property type="entry name" value="THIOREDOXIN SUPERFAMILY PROTEIN"/>
    <property type="match status" value="1"/>
</dbReference>
<reference evidence="2" key="2">
    <citation type="submission" date="2018-05" db="EMBL/GenBank/DDBJ databases">
        <title>OpunRS2 (Oryza punctata Reference Sequence Version 2).</title>
        <authorList>
            <person name="Zhang J."/>
            <person name="Kudrna D."/>
            <person name="Lee S."/>
            <person name="Talag J."/>
            <person name="Welchert J."/>
            <person name="Wing R.A."/>
        </authorList>
    </citation>
    <scope>NUCLEOTIDE SEQUENCE [LARGE SCALE GENOMIC DNA]</scope>
</reference>